<keyword evidence="5" id="KW-1185">Reference proteome</keyword>
<feature type="domain" description="Helix-turn-helix" evidence="1">
    <location>
        <begin position="11"/>
        <end position="59"/>
    </location>
</feature>
<evidence type="ECO:0000313" key="4">
    <source>
        <dbReference type="Proteomes" id="UP000294613"/>
    </source>
</evidence>
<dbReference type="EMBL" id="BHEO01000008">
    <property type="protein sequence ID" value="GBU06147.1"/>
    <property type="molecule type" value="Genomic_DNA"/>
</dbReference>
<sequence>MLKELRDKKILLSLREVSELLGISYGKARVFTYEQNMQVRIGKRILIHRKKLEKWIDDQVK</sequence>
<dbReference type="Proteomes" id="UP000702954">
    <property type="component" value="Unassembled WGS sequence"/>
</dbReference>
<evidence type="ECO:0000313" key="2">
    <source>
        <dbReference type="EMBL" id="GBU06147.1"/>
    </source>
</evidence>
<dbReference type="InterPro" id="IPR041657">
    <property type="entry name" value="HTH_17"/>
</dbReference>
<dbReference type="InterPro" id="IPR038148">
    <property type="entry name" value="Tn1545/Tn916_Xis"/>
</dbReference>
<evidence type="ECO:0000313" key="5">
    <source>
        <dbReference type="Proteomes" id="UP000702954"/>
    </source>
</evidence>
<protein>
    <submittedName>
        <fullName evidence="3">Helix-turn-helix protein</fullName>
    </submittedName>
</protein>
<reference evidence="2 5" key="1">
    <citation type="journal article" date="2018" name="Int. J. Syst. Evol. Microbiol.">
        <title>Draft Genome Sequence of Faecalimonas umbilicata JCM 30896T, an Acetate-Producing Bacterium Isolated from Human Feces.</title>
        <authorList>
            <person name="Sakamoto M."/>
            <person name="Ikeyama N."/>
            <person name="Yuki M."/>
            <person name="Ohkuma M."/>
        </authorList>
    </citation>
    <scope>NUCLEOTIDE SEQUENCE [LARGE SCALE GENOMIC DNA]</scope>
    <source>
        <strain evidence="2 5">EGH7</strain>
    </source>
</reference>
<name>A0A4R3JCB7_9FIRM</name>
<comment type="caution">
    <text evidence="3">The sequence shown here is derived from an EMBL/GenBank/DDBJ whole genome shotgun (WGS) entry which is preliminary data.</text>
</comment>
<accession>A0A4R3JCB7</accession>
<gene>
    <name evidence="3" type="ORF">EDD74_1281</name>
    <name evidence="2" type="ORF">FAEUMB_26880</name>
</gene>
<organism evidence="3 4">
    <name type="scientific">Faecalimonas umbilicata</name>
    <dbReference type="NCBI Taxonomy" id="1912855"/>
    <lineage>
        <taxon>Bacteria</taxon>
        <taxon>Bacillati</taxon>
        <taxon>Bacillota</taxon>
        <taxon>Clostridia</taxon>
        <taxon>Lachnospirales</taxon>
        <taxon>Lachnospiraceae</taxon>
        <taxon>Faecalimonas</taxon>
    </lineage>
</organism>
<dbReference type="EMBL" id="SLZV01000028">
    <property type="protein sequence ID" value="TCS63689.1"/>
    <property type="molecule type" value="Genomic_DNA"/>
</dbReference>
<reference evidence="3 4" key="2">
    <citation type="submission" date="2019-03" db="EMBL/GenBank/DDBJ databases">
        <title>Genomic Encyclopedia of Type Strains, Phase IV (KMG-IV): sequencing the most valuable type-strain genomes for metagenomic binning, comparative biology and taxonomic classification.</title>
        <authorList>
            <person name="Goeker M."/>
        </authorList>
    </citation>
    <scope>NUCLEOTIDE SEQUENCE [LARGE SCALE GENOMIC DNA]</scope>
    <source>
        <strain evidence="3 4">DSM 103426</strain>
    </source>
</reference>
<dbReference type="Gene3D" id="3.90.105.50">
    <property type="match status" value="1"/>
</dbReference>
<evidence type="ECO:0000259" key="1">
    <source>
        <dbReference type="Pfam" id="PF12728"/>
    </source>
</evidence>
<proteinExistence type="predicted"/>
<dbReference type="Pfam" id="PF12728">
    <property type="entry name" value="HTH_17"/>
    <property type="match status" value="1"/>
</dbReference>
<dbReference type="AlphaFoldDB" id="A0A4R3JCB7"/>
<dbReference type="Proteomes" id="UP000294613">
    <property type="component" value="Unassembled WGS sequence"/>
</dbReference>
<evidence type="ECO:0000313" key="3">
    <source>
        <dbReference type="EMBL" id="TCS63689.1"/>
    </source>
</evidence>
<dbReference type="RefSeq" id="WP_116442213.1">
    <property type="nucleotide sequence ID" value="NZ_BHEO01000008.1"/>
</dbReference>